<dbReference type="RefSeq" id="XP_029223003.1">
    <property type="nucleotide sequence ID" value="XM_029376878.1"/>
</dbReference>
<feature type="compositionally biased region" description="Low complexity" evidence="1">
    <location>
        <begin position="296"/>
        <end position="335"/>
    </location>
</feature>
<feature type="region of interest" description="Disordered" evidence="1">
    <location>
        <begin position="60"/>
        <end position="413"/>
    </location>
</feature>
<reference evidence="3 4" key="1">
    <citation type="journal article" date="2018" name="BMC Genomics">
        <title>Genomic comparison of Trypanosoma conorhini and Trypanosoma rangeli to Trypanosoma cruzi strains of high and low virulence.</title>
        <authorList>
            <person name="Bradwell K.R."/>
            <person name="Koparde V.N."/>
            <person name="Matveyev A.V."/>
            <person name="Serrano M.G."/>
            <person name="Alves J.M."/>
            <person name="Parikh H."/>
            <person name="Huang B."/>
            <person name="Lee V."/>
            <person name="Espinosa-Alvarez O."/>
            <person name="Ortiz P.A."/>
            <person name="Costa-Martins A.G."/>
            <person name="Teixeira M.M."/>
            <person name="Buck G.A."/>
        </authorList>
    </citation>
    <scope>NUCLEOTIDE SEQUENCE [LARGE SCALE GENOMIC DNA]</scope>
    <source>
        <strain evidence="3 4">025E</strain>
    </source>
</reference>
<feature type="compositionally biased region" description="Polar residues" evidence="1">
    <location>
        <begin position="204"/>
        <end position="216"/>
    </location>
</feature>
<keyword evidence="2" id="KW-0732">Signal</keyword>
<evidence type="ECO:0000256" key="1">
    <source>
        <dbReference type="SAM" id="MobiDB-lite"/>
    </source>
</evidence>
<feature type="chain" id="PRO_5019509767" evidence="2">
    <location>
        <begin position="24"/>
        <end position="434"/>
    </location>
</feature>
<dbReference type="EMBL" id="MKKU01001473">
    <property type="protein sequence ID" value="RNE95271.1"/>
    <property type="molecule type" value="Genomic_DNA"/>
</dbReference>
<keyword evidence="4" id="KW-1185">Reference proteome</keyword>
<organism evidence="3 4">
    <name type="scientific">Trypanosoma conorhini</name>
    <dbReference type="NCBI Taxonomy" id="83891"/>
    <lineage>
        <taxon>Eukaryota</taxon>
        <taxon>Discoba</taxon>
        <taxon>Euglenozoa</taxon>
        <taxon>Kinetoplastea</taxon>
        <taxon>Metakinetoplastina</taxon>
        <taxon>Trypanosomatida</taxon>
        <taxon>Trypanosomatidae</taxon>
        <taxon>Trypanosoma</taxon>
    </lineage>
</organism>
<dbReference type="GeneID" id="40323698"/>
<gene>
    <name evidence="3" type="ORF">Tco025E_10087</name>
</gene>
<proteinExistence type="predicted"/>
<feature type="compositionally biased region" description="Low complexity" evidence="1">
    <location>
        <begin position="191"/>
        <end position="202"/>
    </location>
</feature>
<feature type="compositionally biased region" description="Polar residues" evidence="1">
    <location>
        <begin position="166"/>
        <end position="176"/>
    </location>
</feature>
<feature type="compositionally biased region" description="Low complexity" evidence="1">
    <location>
        <begin position="376"/>
        <end position="398"/>
    </location>
</feature>
<comment type="caution">
    <text evidence="3">The sequence shown here is derived from an EMBL/GenBank/DDBJ whole genome shotgun (WGS) entry which is preliminary data.</text>
</comment>
<sequence length="434" mass="42769">MAGRALLVCALCVLCCAAGGGWAWDHLCDEDGKELLNVTGGQGWKFCSGEALRKIMKMGLPQNERSSPSPTDAEVGVGAHGGKAGHSDGAASGPGGSGHTDPEEEGRQGATGGSREHSAPETRGPSGDQGGAGGPAAPAPGTPPHEGNLGSVDASGPKPGAGEDGQLNNVTGSEEVTLQPEPQERAQPQVTEGTQTTQEGAASSAVSKNGLSQFQAQEPRGERGASTQLSSGEATILPDATKNTADGGEGKTTQLSPPASREGAAGGQGGNPTEQETKDTTDSDAAWNPDSQHEVAAAIAAAGTAKELAATESTATEARDTATTTGGASGSSPAAQPQPESSVATTEAGQPEQKEQPAVPASQEETETSGERREATQPAAGATAQAAKTTNSTNAAKAVPGDSDGSSTAASHSASPLALLFLLVCAAAAAMVAA</sequence>
<evidence type="ECO:0000313" key="4">
    <source>
        <dbReference type="Proteomes" id="UP000284403"/>
    </source>
</evidence>
<dbReference type="Proteomes" id="UP000284403">
    <property type="component" value="Unassembled WGS sequence"/>
</dbReference>
<feature type="signal peptide" evidence="2">
    <location>
        <begin position="1"/>
        <end position="23"/>
    </location>
</feature>
<evidence type="ECO:0000313" key="3">
    <source>
        <dbReference type="EMBL" id="RNE95271.1"/>
    </source>
</evidence>
<evidence type="ECO:0000256" key="2">
    <source>
        <dbReference type="SAM" id="SignalP"/>
    </source>
</evidence>
<accession>A0A422MPY7</accession>
<name>A0A422MPY7_9TRYP</name>
<dbReference type="AlphaFoldDB" id="A0A422MPY7"/>
<protein>
    <submittedName>
        <fullName evidence="3">Mucin-associated surface protein (MASP)</fullName>
    </submittedName>
</protein>
<feature type="compositionally biased region" description="Polar residues" evidence="1">
    <location>
        <begin position="338"/>
        <end position="348"/>
    </location>
</feature>